<sequence length="177" mass="20766">MIKINFVREVKEKRALAFSWVKLYLGALVVLVSLLVGSFVWMHQELSSREARLDRLEMEKRKYALLAKKVQALKKEDQELRTRIQTILDLKRRRGQLLRVFDQVILSLPAGKMYLVNLSLDMHRVVLSGFALDYQNVATFLKTLEEKPIFKKVDLFYTRKKKIGEYDLVEFKIGVGF</sequence>
<dbReference type="PANTHER" id="PTHR40278">
    <property type="entry name" value="DNA UTILIZATION PROTEIN HOFN"/>
    <property type="match status" value="1"/>
</dbReference>
<accession>A0A7C3H5L4</accession>
<feature type="transmembrane region" description="Helical" evidence="2">
    <location>
        <begin position="21"/>
        <end position="42"/>
    </location>
</feature>
<protein>
    <recommendedName>
        <fullName evidence="4">Type IV pilus biogenesis protein PilN</fullName>
    </recommendedName>
</protein>
<dbReference type="EMBL" id="DRMH01000116">
    <property type="protein sequence ID" value="HFC98525.1"/>
    <property type="molecule type" value="Genomic_DNA"/>
</dbReference>
<gene>
    <name evidence="3" type="ORF">ENJ40_08745</name>
</gene>
<feature type="coiled-coil region" evidence="1">
    <location>
        <begin position="56"/>
        <end position="83"/>
    </location>
</feature>
<keyword evidence="2" id="KW-1133">Transmembrane helix</keyword>
<keyword evidence="1" id="KW-0175">Coiled coil</keyword>
<reference evidence="3" key="1">
    <citation type="journal article" date="2020" name="mSystems">
        <title>Genome- and Community-Level Interaction Insights into Carbon Utilization and Element Cycling Functions of Hydrothermarchaeota in Hydrothermal Sediment.</title>
        <authorList>
            <person name="Zhou Z."/>
            <person name="Liu Y."/>
            <person name="Xu W."/>
            <person name="Pan J."/>
            <person name="Luo Z.H."/>
            <person name="Li M."/>
        </authorList>
    </citation>
    <scope>NUCLEOTIDE SEQUENCE [LARGE SCALE GENOMIC DNA]</scope>
    <source>
        <strain evidence="3">HyVt-483</strain>
    </source>
</reference>
<proteinExistence type="predicted"/>
<dbReference type="InterPro" id="IPR007813">
    <property type="entry name" value="PilN"/>
</dbReference>
<dbReference type="InterPro" id="IPR052534">
    <property type="entry name" value="Extracell_DNA_Util/SecSys_Comp"/>
</dbReference>
<evidence type="ECO:0000313" key="3">
    <source>
        <dbReference type="EMBL" id="HFC98525.1"/>
    </source>
</evidence>
<evidence type="ECO:0000256" key="1">
    <source>
        <dbReference type="SAM" id="Coils"/>
    </source>
</evidence>
<keyword evidence="2" id="KW-0812">Transmembrane</keyword>
<dbReference type="Proteomes" id="UP000886043">
    <property type="component" value="Unassembled WGS sequence"/>
</dbReference>
<name>A0A7C3H5L4_9BACT</name>
<dbReference type="Pfam" id="PF05137">
    <property type="entry name" value="PilN"/>
    <property type="match status" value="1"/>
</dbReference>
<evidence type="ECO:0008006" key="4">
    <source>
        <dbReference type="Google" id="ProtNLM"/>
    </source>
</evidence>
<comment type="caution">
    <text evidence="3">The sequence shown here is derived from an EMBL/GenBank/DDBJ whole genome shotgun (WGS) entry which is preliminary data.</text>
</comment>
<organism evidence="3">
    <name type="scientific">Thermosulfurimonas dismutans</name>
    <dbReference type="NCBI Taxonomy" id="999894"/>
    <lineage>
        <taxon>Bacteria</taxon>
        <taxon>Pseudomonadati</taxon>
        <taxon>Thermodesulfobacteriota</taxon>
        <taxon>Thermodesulfobacteria</taxon>
        <taxon>Thermodesulfobacteriales</taxon>
        <taxon>Thermodesulfobacteriaceae</taxon>
        <taxon>Thermosulfurimonas</taxon>
    </lineage>
</organism>
<evidence type="ECO:0000256" key="2">
    <source>
        <dbReference type="SAM" id="Phobius"/>
    </source>
</evidence>
<keyword evidence="2" id="KW-0472">Membrane</keyword>
<dbReference type="AlphaFoldDB" id="A0A7C3H5L4"/>
<dbReference type="PANTHER" id="PTHR40278:SF1">
    <property type="entry name" value="DNA UTILIZATION PROTEIN HOFN"/>
    <property type="match status" value="1"/>
</dbReference>